<evidence type="ECO:0000256" key="3">
    <source>
        <dbReference type="ARBA" id="ARBA00022801"/>
    </source>
</evidence>
<evidence type="ECO:0000256" key="6">
    <source>
        <dbReference type="RuleBase" id="RU003797"/>
    </source>
</evidence>
<evidence type="ECO:0000256" key="1">
    <source>
        <dbReference type="ARBA" id="ARBA00022670"/>
    </source>
</evidence>
<evidence type="ECO:0000256" key="5">
    <source>
        <dbReference type="ARBA" id="ARBA00023049"/>
    </source>
</evidence>
<keyword evidence="2" id="KW-0479">Metal-binding</keyword>
<dbReference type="InterPro" id="IPR046778">
    <property type="entry name" value="UPF0758_N"/>
</dbReference>
<protein>
    <submittedName>
        <fullName evidence="9">DNA repair protein RadC</fullName>
    </submittedName>
</protein>
<dbReference type="SUPFAM" id="SSF102712">
    <property type="entry name" value="JAB1/MPN domain"/>
    <property type="match status" value="1"/>
</dbReference>
<dbReference type="STRING" id="880526.GCA_000427365_00902"/>
<dbReference type="InterPro" id="IPR020891">
    <property type="entry name" value="UPF0758_CS"/>
</dbReference>
<dbReference type="InterPro" id="IPR037518">
    <property type="entry name" value="MPN"/>
</dbReference>
<dbReference type="PANTHER" id="PTHR30471">
    <property type="entry name" value="DNA REPAIR PROTEIN RADC"/>
    <property type="match status" value="1"/>
</dbReference>
<dbReference type="CDD" id="cd08071">
    <property type="entry name" value="MPN_DUF2466"/>
    <property type="match status" value="1"/>
</dbReference>
<dbReference type="Proteomes" id="UP000255233">
    <property type="component" value="Unassembled WGS sequence"/>
</dbReference>
<name>A0A379MPE5_9BACT</name>
<dbReference type="InterPro" id="IPR001405">
    <property type="entry name" value="UPF0758"/>
</dbReference>
<dbReference type="NCBIfam" id="NF000642">
    <property type="entry name" value="PRK00024.1"/>
    <property type="match status" value="1"/>
</dbReference>
<keyword evidence="3" id="KW-0378">Hydrolase</keyword>
<dbReference type="GO" id="GO:0008237">
    <property type="term" value="F:metallopeptidase activity"/>
    <property type="evidence" value="ECO:0007669"/>
    <property type="project" value="UniProtKB-KW"/>
</dbReference>
<dbReference type="EMBL" id="UGVL01000001">
    <property type="protein sequence ID" value="SUE33336.1"/>
    <property type="molecule type" value="Genomic_DNA"/>
</dbReference>
<dbReference type="AlphaFoldDB" id="A0A379MPE5"/>
<evidence type="ECO:0000313" key="10">
    <source>
        <dbReference type="Proteomes" id="UP000255233"/>
    </source>
</evidence>
<feature type="region of interest" description="Disordered" evidence="7">
    <location>
        <begin position="1"/>
        <end position="22"/>
    </location>
</feature>
<keyword evidence="10" id="KW-1185">Reference proteome</keyword>
<dbReference type="GO" id="GO:0006508">
    <property type="term" value="P:proteolysis"/>
    <property type="evidence" value="ECO:0007669"/>
    <property type="project" value="UniProtKB-KW"/>
</dbReference>
<dbReference type="Gene3D" id="3.40.140.10">
    <property type="entry name" value="Cytidine Deaminase, domain 2"/>
    <property type="match status" value="1"/>
</dbReference>
<gene>
    <name evidence="9" type="ORF">NCTC11190_00543</name>
</gene>
<dbReference type="RefSeq" id="WP_027290658.1">
    <property type="nucleotide sequence ID" value="NZ_UGVL01000001.1"/>
</dbReference>
<keyword evidence="1" id="KW-0645">Protease</keyword>
<feature type="domain" description="MPN" evidence="8">
    <location>
        <begin position="111"/>
        <end position="233"/>
    </location>
</feature>
<keyword evidence="5" id="KW-0482">Metalloprotease</keyword>
<dbReference type="OrthoDB" id="9804482at2"/>
<comment type="similarity">
    <text evidence="6">Belongs to the UPF0758 family.</text>
</comment>
<dbReference type="InterPro" id="IPR025657">
    <property type="entry name" value="RadC_JAB"/>
</dbReference>
<reference evidence="9 10" key="1">
    <citation type="submission" date="2018-06" db="EMBL/GenBank/DDBJ databases">
        <authorList>
            <consortium name="Pathogen Informatics"/>
            <person name="Doyle S."/>
        </authorList>
    </citation>
    <scope>NUCLEOTIDE SEQUENCE [LARGE SCALE GENOMIC DNA]</scope>
    <source>
        <strain evidence="9 10">NCTC11190</strain>
    </source>
</reference>
<dbReference type="NCBIfam" id="TIGR00608">
    <property type="entry name" value="radc"/>
    <property type="match status" value="1"/>
</dbReference>
<evidence type="ECO:0000259" key="8">
    <source>
        <dbReference type="PROSITE" id="PS50249"/>
    </source>
</evidence>
<keyword evidence="4" id="KW-0862">Zinc</keyword>
<accession>A0A379MPE5</accession>
<evidence type="ECO:0000313" key="9">
    <source>
        <dbReference type="EMBL" id="SUE33336.1"/>
    </source>
</evidence>
<evidence type="ECO:0000256" key="2">
    <source>
        <dbReference type="ARBA" id="ARBA00022723"/>
    </source>
</evidence>
<dbReference type="Pfam" id="PF04002">
    <property type="entry name" value="RadC"/>
    <property type="match status" value="1"/>
</dbReference>
<organism evidence="9 10">
    <name type="scientific">Rikenella microfusus</name>
    <dbReference type="NCBI Taxonomy" id="28139"/>
    <lineage>
        <taxon>Bacteria</taxon>
        <taxon>Pseudomonadati</taxon>
        <taxon>Bacteroidota</taxon>
        <taxon>Bacteroidia</taxon>
        <taxon>Bacteroidales</taxon>
        <taxon>Rikenellaceae</taxon>
        <taxon>Rikenella</taxon>
    </lineage>
</organism>
<sequence length="233" mass="25399">MEKAKPGRLSIKEWNEQDRPREKLMSRGASALTDAELLAVLIGSGTVEHSAVEIGRMLLDSVGGSLVALGRKSLSELQTFNGIGLARGVSIAAALELGRRRRAADIPTPDYIAGSADIVAIFQPLLSDLPHEEVWVMLLSRSKRIIERFRVSQGGLEGSVIDPRIVIRRALDRNASGIVLVHNHPSGNAYPSEQDILNTNKVQLAASYFDMRLLDHVIIADTSPFSFAERGLL</sequence>
<evidence type="ECO:0000256" key="7">
    <source>
        <dbReference type="SAM" id="MobiDB-lite"/>
    </source>
</evidence>
<proteinExistence type="inferred from homology"/>
<evidence type="ECO:0000256" key="4">
    <source>
        <dbReference type="ARBA" id="ARBA00022833"/>
    </source>
</evidence>
<dbReference type="PROSITE" id="PS01302">
    <property type="entry name" value="UPF0758"/>
    <property type="match status" value="1"/>
</dbReference>
<dbReference type="PANTHER" id="PTHR30471:SF3">
    <property type="entry name" value="UPF0758 PROTEIN YEES-RELATED"/>
    <property type="match status" value="1"/>
</dbReference>
<dbReference type="Pfam" id="PF20582">
    <property type="entry name" value="UPF0758_N"/>
    <property type="match status" value="1"/>
</dbReference>
<dbReference type="GO" id="GO:0046872">
    <property type="term" value="F:metal ion binding"/>
    <property type="evidence" value="ECO:0007669"/>
    <property type="project" value="UniProtKB-KW"/>
</dbReference>
<dbReference type="PROSITE" id="PS50249">
    <property type="entry name" value="MPN"/>
    <property type="match status" value="1"/>
</dbReference>